<keyword evidence="1" id="KW-1133">Transmembrane helix</keyword>
<feature type="transmembrane region" description="Helical" evidence="1">
    <location>
        <begin position="78"/>
        <end position="96"/>
    </location>
</feature>
<accession>A0ABU8Y9L7</accession>
<keyword evidence="1" id="KW-0812">Transmembrane</keyword>
<protein>
    <submittedName>
        <fullName evidence="2">Uncharacterized protein</fullName>
    </submittedName>
</protein>
<dbReference type="RefSeq" id="WP_340196797.1">
    <property type="nucleotide sequence ID" value="NZ_JBBKAP010000047.1"/>
</dbReference>
<evidence type="ECO:0000256" key="1">
    <source>
        <dbReference type="SAM" id="Phobius"/>
    </source>
</evidence>
<dbReference type="Proteomes" id="UP001370299">
    <property type="component" value="Unassembled WGS sequence"/>
</dbReference>
<proteinExistence type="predicted"/>
<reference evidence="2 3" key="1">
    <citation type="submission" date="2024-03" db="EMBL/GenBank/DDBJ databases">
        <title>Whole genomes of four grape xylem sap localized bacterial endophytes.</title>
        <authorList>
            <person name="Kumar G."/>
            <person name="Savka M.A."/>
        </authorList>
    </citation>
    <scope>NUCLEOTIDE SEQUENCE [LARGE SCALE GENOMIC DNA]</scope>
    <source>
        <strain evidence="2 3">RIT_GXS8</strain>
    </source>
</reference>
<comment type="caution">
    <text evidence="2">The sequence shown here is derived from an EMBL/GenBank/DDBJ whole genome shotgun (WGS) entry which is preliminary data.</text>
</comment>
<name>A0ABU8Y9L7_9MICO</name>
<feature type="transmembrane region" description="Helical" evidence="1">
    <location>
        <begin position="116"/>
        <end position="134"/>
    </location>
</feature>
<keyword evidence="3" id="KW-1185">Reference proteome</keyword>
<keyword evidence="1" id="KW-0472">Membrane</keyword>
<dbReference type="EMBL" id="JBBLYY010000013">
    <property type="protein sequence ID" value="MEK0170180.1"/>
    <property type="molecule type" value="Genomic_DNA"/>
</dbReference>
<organism evidence="2 3">
    <name type="scientific">Curtobacterium citreum</name>
    <dbReference type="NCBI Taxonomy" id="2036"/>
    <lineage>
        <taxon>Bacteria</taxon>
        <taxon>Bacillati</taxon>
        <taxon>Actinomycetota</taxon>
        <taxon>Actinomycetes</taxon>
        <taxon>Micrococcales</taxon>
        <taxon>Microbacteriaceae</taxon>
        <taxon>Curtobacterium</taxon>
    </lineage>
</organism>
<evidence type="ECO:0000313" key="2">
    <source>
        <dbReference type="EMBL" id="MEK0170180.1"/>
    </source>
</evidence>
<gene>
    <name evidence="2" type="ORF">WMN62_01725</name>
</gene>
<feature type="transmembrane region" description="Helical" evidence="1">
    <location>
        <begin position="22"/>
        <end position="42"/>
    </location>
</feature>
<evidence type="ECO:0000313" key="3">
    <source>
        <dbReference type="Proteomes" id="UP001370299"/>
    </source>
</evidence>
<sequence length="167" mass="17686">MGENVQTAPVMAATGKQLRPRAWGLALIGVVALVLSPNLVLWSTSTGYGGVDADDNWIDNGGKVLETAPITVQVEAHVAPAALAALLLVVVLGIVLPPTLARYGHRTLGDVVRYSAYLAVPVCIIAGFLVYSVWQGDVVTDQLQHEVLHPRGFPWGGVTVTTGHMTR</sequence>